<organism evidence="14 15">
    <name type="scientific">Sanguibacter suaedae</name>
    <dbReference type="NCBI Taxonomy" id="2795737"/>
    <lineage>
        <taxon>Bacteria</taxon>
        <taxon>Bacillati</taxon>
        <taxon>Actinomycetota</taxon>
        <taxon>Actinomycetes</taxon>
        <taxon>Micrococcales</taxon>
        <taxon>Sanguibacteraceae</taxon>
        <taxon>Sanguibacter</taxon>
    </lineage>
</organism>
<feature type="region of interest" description="Disordered" evidence="11">
    <location>
        <begin position="206"/>
        <end position="231"/>
    </location>
</feature>
<evidence type="ECO:0000256" key="4">
    <source>
        <dbReference type="ARBA" id="ARBA00022670"/>
    </source>
</evidence>
<dbReference type="CDD" id="cd07496">
    <property type="entry name" value="Peptidases_S8_13"/>
    <property type="match status" value="1"/>
</dbReference>
<keyword evidence="7 10" id="KW-0720">Serine protease</keyword>
<comment type="caution">
    <text evidence="14">The sequence shown here is derived from an EMBL/GenBank/DDBJ whole genome shotgun (WGS) entry which is preliminary data.</text>
</comment>
<sequence length="602" mass="60246">MHSSFLARTCSVVAASALVATSWVLAPSATADDPDPAAAPATAPPVDAATTDRIIVKYRSQPLGATAGAATQDDRETVIETPLGPDADVEFVRDTSLGSQVWALGEELPVAEVEALVAEIAAADPTVEYAEPDRLMHPLAAAPNDPRWNDLWALRTSSVGINVLGAWDLTRGAGVNVAVIDTGYRPHADLAANIVGGFDMIADSRMSNDGNGRDSDARDPGDSCEGRGSSWHGTHVAGTISAVADNGTGLAGVAPASKVVPVRVLGTCGGYTSDIADGMVWASGGSVAGVPANPNPARVLNLSLGGSGACDTTSQRAINAARSNGSVVVVAAGNSSTNVSGSNPANCSGVVAVASYGPTGSRAYYSNYGSLIDLAAPGGDTSSGSAGGILSTVNTGTTAPAADSYAYYQGTSMAAPHVAAVAALMLSVNPALTPDQVESMLRSTARPFVASCGSCGSGMLDANAAVRAAAGTGNPGPTPEPPAGTVEVEPNDTLASANRVAAPGTWTGSMGSRSDTDFFSMSVPAGRTVSASLTPGASSDYDLYLYDGAGRQVARSTLGTGRVDSVSVRNSGGSTATYTARVVYYSGGTGASAGAYSLQLGW</sequence>
<dbReference type="InterPro" id="IPR036852">
    <property type="entry name" value="Peptidase_S8/S53_dom_sf"/>
</dbReference>
<accession>A0A934I9I6</accession>
<dbReference type="GO" id="GO:0006508">
    <property type="term" value="P:proteolysis"/>
    <property type="evidence" value="ECO:0007669"/>
    <property type="project" value="UniProtKB-KW"/>
</dbReference>
<evidence type="ECO:0000313" key="15">
    <source>
        <dbReference type="Proteomes" id="UP000602087"/>
    </source>
</evidence>
<evidence type="ECO:0000256" key="5">
    <source>
        <dbReference type="ARBA" id="ARBA00022729"/>
    </source>
</evidence>
<dbReference type="InterPro" id="IPR015500">
    <property type="entry name" value="Peptidase_S8_subtilisin-rel"/>
</dbReference>
<protein>
    <submittedName>
        <fullName evidence="14">S8 family peptidase</fullName>
    </submittedName>
</protein>
<dbReference type="SUPFAM" id="SSF89260">
    <property type="entry name" value="Collagen-binding domain"/>
    <property type="match status" value="1"/>
</dbReference>
<evidence type="ECO:0000256" key="8">
    <source>
        <dbReference type="ARBA" id="ARBA00023145"/>
    </source>
</evidence>
<evidence type="ECO:0000256" key="12">
    <source>
        <dbReference type="SAM" id="SignalP"/>
    </source>
</evidence>
<dbReference type="GO" id="GO:0004252">
    <property type="term" value="F:serine-type endopeptidase activity"/>
    <property type="evidence" value="ECO:0007669"/>
    <property type="project" value="UniProtKB-UniRule"/>
</dbReference>
<evidence type="ECO:0000256" key="3">
    <source>
        <dbReference type="ARBA" id="ARBA00022525"/>
    </source>
</evidence>
<dbReference type="PROSITE" id="PS51892">
    <property type="entry name" value="SUBTILASE"/>
    <property type="match status" value="1"/>
</dbReference>
<dbReference type="Proteomes" id="UP000602087">
    <property type="component" value="Unassembled WGS sequence"/>
</dbReference>
<evidence type="ECO:0000256" key="6">
    <source>
        <dbReference type="ARBA" id="ARBA00022801"/>
    </source>
</evidence>
<keyword evidence="15" id="KW-1185">Reference proteome</keyword>
<dbReference type="AlphaFoldDB" id="A0A934I9I6"/>
<reference evidence="14" key="1">
    <citation type="submission" date="2020-12" db="EMBL/GenBank/DDBJ databases">
        <title>Sanguibacter suaedae sp. nov., isolated from Suaeda aralocaspica.</title>
        <authorList>
            <person name="Ma Q."/>
        </authorList>
    </citation>
    <scope>NUCLEOTIDE SEQUENCE</scope>
    <source>
        <strain evidence="14">YZGR15</strain>
    </source>
</reference>
<dbReference type="InterPro" id="IPR050131">
    <property type="entry name" value="Peptidase_S8_subtilisin-like"/>
</dbReference>
<dbReference type="PANTHER" id="PTHR43806">
    <property type="entry name" value="PEPTIDASE S8"/>
    <property type="match status" value="1"/>
</dbReference>
<dbReference type="PROSITE" id="PS00137">
    <property type="entry name" value="SUBTILASE_HIS"/>
    <property type="match status" value="1"/>
</dbReference>
<dbReference type="Gene3D" id="3.40.50.200">
    <property type="entry name" value="Peptidase S8/S53 domain"/>
    <property type="match status" value="1"/>
</dbReference>
<keyword evidence="5 12" id="KW-0732">Signal</keyword>
<evidence type="ECO:0000256" key="7">
    <source>
        <dbReference type="ARBA" id="ARBA00022825"/>
    </source>
</evidence>
<dbReference type="FunFam" id="3.40.50.200:FF:000022">
    <property type="entry name" value="Extracellular protease"/>
    <property type="match status" value="1"/>
</dbReference>
<keyword evidence="6 10" id="KW-0378">Hydrolase</keyword>
<dbReference type="EMBL" id="JAEINH010000003">
    <property type="protein sequence ID" value="MBI9114412.1"/>
    <property type="molecule type" value="Genomic_DNA"/>
</dbReference>
<evidence type="ECO:0000256" key="11">
    <source>
        <dbReference type="SAM" id="MobiDB-lite"/>
    </source>
</evidence>
<dbReference type="PRINTS" id="PR00723">
    <property type="entry name" value="SUBTILISIN"/>
</dbReference>
<evidence type="ECO:0000256" key="1">
    <source>
        <dbReference type="ARBA" id="ARBA00004613"/>
    </source>
</evidence>
<feature type="compositionally biased region" description="Basic and acidic residues" evidence="11">
    <location>
        <begin position="211"/>
        <end position="225"/>
    </location>
</feature>
<keyword evidence="8" id="KW-0865">Zymogen</keyword>
<feature type="domain" description="Peptidase S8/S53" evidence="13">
    <location>
        <begin position="172"/>
        <end position="446"/>
    </location>
</feature>
<gene>
    <name evidence="14" type="ORF">JAV76_05215</name>
</gene>
<name>A0A934I9I6_9MICO</name>
<evidence type="ECO:0000259" key="13">
    <source>
        <dbReference type="Pfam" id="PF00082"/>
    </source>
</evidence>
<evidence type="ECO:0000256" key="10">
    <source>
        <dbReference type="PROSITE-ProRule" id="PRU01240"/>
    </source>
</evidence>
<dbReference type="InterPro" id="IPR022398">
    <property type="entry name" value="Peptidase_S8_His-AS"/>
</dbReference>
<feature type="active site" description="Charge relay system" evidence="9 10">
    <location>
        <position position="412"/>
    </location>
</feature>
<evidence type="ECO:0000256" key="2">
    <source>
        <dbReference type="ARBA" id="ARBA00011073"/>
    </source>
</evidence>
<dbReference type="InterPro" id="IPR023828">
    <property type="entry name" value="Peptidase_S8_Ser-AS"/>
</dbReference>
<feature type="chain" id="PRO_5037187021" evidence="12">
    <location>
        <begin position="32"/>
        <end position="602"/>
    </location>
</feature>
<comment type="subcellular location">
    <subcellularLocation>
        <location evidence="1">Secreted</location>
    </subcellularLocation>
</comment>
<keyword evidence="4 10" id="KW-0645">Protease</keyword>
<proteinExistence type="inferred from homology"/>
<dbReference type="InterPro" id="IPR034176">
    <property type="entry name" value="Peptidases_S8_13"/>
</dbReference>
<keyword evidence="3" id="KW-0964">Secreted</keyword>
<dbReference type="SUPFAM" id="SSF52743">
    <property type="entry name" value="Subtilisin-like"/>
    <property type="match status" value="1"/>
</dbReference>
<dbReference type="PANTHER" id="PTHR43806:SF11">
    <property type="entry name" value="CEREVISIN-RELATED"/>
    <property type="match status" value="1"/>
</dbReference>
<feature type="active site" description="Charge relay system" evidence="9 10">
    <location>
        <position position="181"/>
    </location>
</feature>
<comment type="similarity">
    <text evidence="2 10">Belongs to the peptidase S8 family.</text>
</comment>
<evidence type="ECO:0000313" key="14">
    <source>
        <dbReference type="EMBL" id="MBI9114412.1"/>
    </source>
</evidence>
<feature type="active site" description="Charge relay system" evidence="9 10">
    <location>
        <position position="232"/>
    </location>
</feature>
<dbReference type="InterPro" id="IPR000209">
    <property type="entry name" value="Peptidase_S8/S53_dom"/>
</dbReference>
<dbReference type="PROSITE" id="PS00138">
    <property type="entry name" value="SUBTILASE_SER"/>
    <property type="match status" value="1"/>
</dbReference>
<evidence type="ECO:0000256" key="9">
    <source>
        <dbReference type="PIRSR" id="PIRSR615500-1"/>
    </source>
</evidence>
<dbReference type="GO" id="GO:0005576">
    <property type="term" value="C:extracellular region"/>
    <property type="evidence" value="ECO:0007669"/>
    <property type="project" value="UniProtKB-SubCell"/>
</dbReference>
<dbReference type="Gene3D" id="2.60.120.380">
    <property type="match status" value="1"/>
</dbReference>
<dbReference type="Pfam" id="PF00082">
    <property type="entry name" value="Peptidase_S8"/>
    <property type="match status" value="1"/>
</dbReference>
<feature type="signal peptide" evidence="12">
    <location>
        <begin position="1"/>
        <end position="31"/>
    </location>
</feature>
<dbReference type="RefSeq" id="WP_198732960.1">
    <property type="nucleotide sequence ID" value="NZ_JAEINH010000003.1"/>
</dbReference>